<proteinExistence type="predicted"/>
<reference evidence="2" key="4">
    <citation type="submission" date="2019-03" db="UniProtKB">
        <authorList>
            <consortium name="EnsemblPlants"/>
        </authorList>
    </citation>
    <scope>IDENTIFICATION</scope>
</reference>
<dbReference type="EnsemblPlants" id="AET3Gv20671400.3">
    <property type="protein sequence ID" value="AET3Gv20671400.3"/>
    <property type="gene ID" value="AET3Gv20671400"/>
</dbReference>
<dbReference type="AlphaFoldDB" id="A0A453FGL9"/>
<reference evidence="3" key="1">
    <citation type="journal article" date="2014" name="Science">
        <title>Ancient hybridizations among the ancestral genomes of bread wheat.</title>
        <authorList>
            <consortium name="International Wheat Genome Sequencing Consortium,"/>
            <person name="Marcussen T."/>
            <person name="Sandve S.R."/>
            <person name="Heier L."/>
            <person name="Spannagl M."/>
            <person name="Pfeifer M."/>
            <person name="Jakobsen K.S."/>
            <person name="Wulff B.B."/>
            <person name="Steuernagel B."/>
            <person name="Mayer K.F."/>
            <person name="Olsen O.A."/>
        </authorList>
    </citation>
    <scope>NUCLEOTIDE SEQUENCE [LARGE SCALE GENOMIC DNA]</scope>
    <source>
        <strain evidence="3">cv. AL8/78</strain>
    </source>
</reference>
<reference evidence="2" key="3">
    <citation type="journal article" date="2017" name="Nature">
        <title>Genome sequence of the progenitor of the wheat D genome Aegilops tauschii.</title>
        <authorList>
            <person name="Luo M.C."/>
            <person name="Gu Y.Q."/>
            <person name="Puiu D."/>
            <person name="Wang H."/>
            <person name="Twardziok S.O."/>
            <person name="Deal K.R."/>
            <person name="Huo N."/>
            <person name="Zhu T."/>
            <person name="Wang L."/>
            <person name="Wang Y."/>
            <person name="McGuire P.E."/>
            <person name="Liu S."/>
            <person name="Long H."/>
            <person name="Ramasamy R.K."/>
            <person name="Rodriguez J.C."/>
            <person name="Van S.L."/>
            <person name="Yuan L."/>
            <person name="Wang Z."/>
            <person name="Xia Z."/>
            <person name="Xiao L."/>
            <person name="Anderson O.D."/>
            <person name="Ouyang S."/>
            <person name="Liang Y."/>
            <person name="Zimin A.V."/>
            <person name="Pertea G."/>
            <person name="Qi P."/>
            <person name="Bennetzen J.L."/>
            <person name="Dai X."/>
            <person name="Dawson M.W."/>
            <person name="Muller H.G."/>
            <person name="Kugler K."/>
            <person name="Rivarola-Duarte L."/>
            <person name="Spannagl M."/>
            <person name="Mayer K.F.X."/>
            <person name="Lu F.H."/>
            <person name="Bevan M.W."/>
            <person name="Leroy P."/>
            <person name="Li P."/>
            <person name="You F.M."/>
            <person name="Sun Q."/>
            <person name="Liu Z."/>
            <person name="Lyons E."/>
            <person name="Wicker T."/>
            <person name="Salzberg S.L."/>
            <person name="Devos K.M."/>
            <person name="Dvorak J."/>
        </authorList>
    </citation>
    <scope>NUCLEOTIDE SEQUENCE [LARGE SCALE GENOMIC DNA]</scope>
    <source>
        <strain evidence="2">cv. AL8/78</strain>
    </source>
</reference>
<feature type="compositionally biased region" description="Basic and acidic residues" evidence="1">
    <location>
        <begin position="71"/>
        <end position="90"/>
    </location>
</feature>
<sequence length="157" mass="17843">VKALPHSKLQTWPNTKPQNPVVAKFHFAPAACSNSNKKLLLEEMEGDEIFASLDSLWFHSSVLHRRPRFKQHSEELKPPRNQDQHPKCVDDEVTLGARRADPGSRALQERIETWQEEQWRQQTLVVAAPPRCSPVSDGVAMKAHLRSWAHAVACSVR</sequence>
<dbReference type="Proteomes" id="UP000015105">
    <property type="component" value="Chromosome 3D"/>
</dbReference>
<dbReference type="PANTHER" id="PTHR33785">
    <property type="entry name" value="OS06G0550800 PROTEIN"/>
    <property type="match status" value="1"/>
</dbReference>
<reference evidence="3" key="2">
    <citation type="journal article" date="2017" name="Nat. Plants">
        <title>The Aegilops tauschii genome reveals multiple impacts of transposons.</title>
        <authorList>
            <person name="Zhao G."/>
            <person name="Zou C."/>
            <person name="Li K."/>
            <person name="Wang K."/>
            <person name="Li T."/>
            <person name="Gao L."/>
            <person name="Zhang X."/>
            <person name="Wang H."/>
            <person name="Yang Z."/>
            <person name="Liu X."/>
            <person name="Jiang W."/>
            <person name="Mao L."/>
            <person name="Kong X."/>
            <person name="Jiao Y."/>
            <person name="Jia J."/>
        </authorList>
    </citation>
    <scope>NUCLEOTIDE SEQUENCE [LARGE SCALE GENOMIC DNA]</scope>
    <source>
        <strain evidence="3">cv. AL8/78</strain>
    </source>
</reference>
<name>A0A453FGL9_AEGTS</name>
<dbReference type="PANTHER" id="PTHR33785:SF8">
    <property type="entry name" value="BZIP DOMAIN-CONTAINING PROTEIN"/>
    <property type="match status" value="1"/>
</dbReference>
<organism evidence="2 3">
    <name type="scientific">Aegilops tauschii subsp. strangulata</name>
    <name type="common">Goatgrass</name>
    <dbReference type="NCBI Taxonomy" id="200361"/>
    <lineage>
        <taxon>Eukaryota</taxon>
        <taxon>Viridiplantae</taxon>
        <taxon>Streptophyta</taxon>
        <taxon>Embryophyta</taxon>
        <taxon>Tracheophyta</taxon>
        <taxon>Spermatophyta</taxon>
        <taxon>Magnoliopsida</taxon>
        <taxon>Liliopsida</taxon>
        <taxon>Poales</taxon>
        <taxon>Poaceae</taxon>
        <taxon>BOP clade</taxon>
        <taxon>Pooideae</taxon>
        <taxon>Triticodae</taxon>
        <taxon>Triticeae</taxon>
        <taxon>Triticinae</taxon>
        <taxon>Aegilops</taxon>
    </lineage>
</organism>
<evidence type="ECO:0000313" key="2">
    <source>
        <dbReference type="EnsemblPlants" id="AET3Gv20671400.3"/>
    </source>
</evidence>
<evidence type="ECO:0000313" key="3">
    <source>
        <dbReference type="Proteomes" id="UP000015105"/>
    </source>
</evidence>
<feature type="region of interest" description="Disordered" evidence="1">
    <location>
        <begin position="68"/>
        <end position="104"/>
    </location>
</feature>
<reference evidence="2" key="5">
    <citation type="journal article" date="2021" name="G3 (Bethesda)">
        <title>Aegilops tauschii genome assembly Aet v5.0 features greater sequence contiguity and improved annotation.</title>
        <authorList>
            <person name="Wang L."/>
            <person name="Zhu T."/>
            <person name="Rodriguez J.C."/>
            <person name="Deal K.R."/>
            <person name="Dubcovsky J."/>
            <person name="McGuire P.E."/>
            <person name="Lux T."/>
            <person name="Spannagl M."/>
            <person name="Mayer K.F.X."/>
            <person name="Baldrich P."/>
            <person name="Meyers B.C."/>
            <person name="Huo N."/>
            <person name="Gu Y.Q."/>
            <person name="Zhou H."/>
            <person name="Devos K.M."/>
            <person name="Bennetzen J.L."/>
            <person name="Unver T."/>
            <person name="Budak H."/>
            <person name="Gulick P.J."/>
            <person name="Galiba G."/>
            <person name="Kalapos B."/>
            <person name="Nelson D.R."/>
            <person name="Li P."/>
            <person name="You F.M."/>
            <person name="Luo M.C."/>
            <person name="Dvorak J."/>
        </authorList>
    </citation>
    <scope>NUCLEOTIDE SEQUENCE [LARGE SCALE GENOMIC DNA]</scope>
    <source>
        <strain evidence="2">cv. AL8/78</strain>
    </source>
</reference>
<protein>
    <submittedName>
        <fullName evidence="2">Uncharacterized protein</fullName>
    </submittedName>
</protein>
<keyword evidence="3" id="KW-1185">Reference proteome</keyword>
<accession>A0A453FGL9</accession>
<evidence type="ECO:0000256" key="1">
    <source>
        <dbReference type="SAM" id="MobiDB-lite"/>
    </source>
</evidence>
<dbReference type="Gramene" id="AET3Gv20671400.3">
    <property type="protein sequence ID" value="AET3Gv20671400.3"/>
    <property type="gene ID" value="AET3Gv20671400"/>
</dbReference>